<organism evidence="1 2">
    <name type="scientific">Pedobacter nyackensis</name>
    <dbReference type="NCBI Taxonomy" id="475255"/>
    <lineage>
        <taxon>Bacteria</taxon>
        <taxon>Pseudomonadati</taxon>
        <taxon>Bacteroidota</taxon>
        <taxon>Sphingobacteriia</taxon>
        <taxon>Sphingobacteriales</taxon>
        <taxon>Sphingobacteriaceae</taxon>
        <taxon>Pedobacter</taxon>
    </lineage>
</organism>
<dbReference type="STRING" id="475255.SAMN04488101_10332"/>
<dbReference type="RefSeq" id="WP_084288830.1">
    <property type="nucleotide sequence ID" value="NZ_FWYB01000003.1"/>
</dbReference>
<name>A0A1W2C104_9SPHI</name>
<dbReference type="Proteomes" id="UP000192678">
    <property type="component" value="Unassembled WGS sequence"/>
</dbReference>
<evidence type="ECO:0000313" key="1">
    <source>
        <dbReference type="EMBL" id="SMC78776.1"/>
    </source>
</evidence>
<dbReference type="EMBL" id="FWYB01000003">
    <property type="protein sequence ID" value="SMC78776.1"/>
    <property type="molecule type" value="Genomic_DNA"/>
</dbReference>
<sequence length="215" mass="23918">MGLIEEGMFGAFRKRTGKLVGARWRNLDVIRTLPRKSSKPPTQAQIDQHLRFALITSFFSRISNLIDAYFGKGDSTPTQMNLAVSYHLKQAITGVSPNFTIDYAKVRFSVGNLSLADSLAADSVTAAKVDFTWQDDGEDNKLKDATDMVNVLIYNSTKDKFVIRMKAAPRSALTYSLQLPPNFSGDSVHCFVSFTSVMKKQLHSRSEYLGLVPVL</sequence>
<proteinExistence type="predicted"/>
<evidence type="ECO:0000313" key="2">
    <source>
        <dbReference type="Proteomes" id="UP000192678"/>
    </source>
</evidence>
<protein>
    <submittedName>
        <fullName evidence="1">Uncharacterized protein</fullName>
    </submittedName>
</protein>
<dbReference type="OrthoDB" id="665435at2"/>
<keyword evidence="2" id="KW-1185">Reference proteome</keyword>
<dbReference type="InterPro" id="IPR046233">
    <property type="entry name" value="DUF6266"/>
</dbReference>
<gene>
    <name evidence="1" type="ORF">SAMN04488101_10332</name>
</gene>
<dbReference type="Pfam" id="PF19781">
    <property type="entry name" value="DUF6266"/>
    <property type="match status" value="1"/>
</dbReference>
<accession>A0A1W2C104</accession>
<reference evidence="1 2" key="1">
    <citation type="submission" date="2017-04" db="EMBL/GenBank/DDBJ databases">
        <authorList>
            <person name="Afonso C.L."/>
            <person name="Miller P.J."/>
            <person name="Scott M.A."/>
            <person name="Spackman E."/>
            <person name="Goraichik I."/>
            <person name="Dimitrov K.M."/>
            <person name="Suarez D.L."/>
            <person name="Swayne D.E."/>
        </authorList>
    </citation>
    <scope>NUCLEOTIDE SEQUENCE [LARGE SCALE GENOMIC DNA]</scope>
    <source>
        <strain evidence="1 2">DSM 19625</strain>
    </source>
</reference>
<dbReference type="AlphaFoldDB" id="A0A1W2C104"/>